<dbReference type="EMBL" id="BLTE01000013">
    <property type="protein sequence ID" value="GFK94969.1"/>
    <property type="molecule type" value="Genomic_DNA"/>
</dbReference>
<proteinExistence type="predicted"/>
<feature type="transmembrane region" description="Helical" evidence="1">
    <location>
        <begin position="12"/>
        <end position="32"/>
    </location>
</feature>
<name>A0A6V8LY48_9BACT</name>
<feature type="transmembrane region" description="Helical" evidence="1">
    <location>
        <begin position="116"/>
        <end position="135"/>
    </location>
</feature>
<keyword evidence="1" id="KW-1133">Transmembrane helix</keyword>
<dbReference type="RefSeq" id="WP_173085561.1">
    <property type="nucleotide sequence ID" value="NZ_BLTE01000013.1"/>
</dbReference>
<keyword evidence="1" id="KW-0472">Membrane</keyword>
<evidence type="ECO:0000313" key="2">
    <source>
        <dbReference type="EMBL" id="GFK94969.1"/>
    </source>
</evidence>
<accession>A0A6V8LY48</accession>
<reference evidence="2 3" key="1">
    <citation type="submission" date="2020-04" db="EMBL/GenBank/DDBJ databases">
        <authorList>
            <consortium name="Desulfovibrio sp. FSS-1 genome sequencing consortium"/>
            <person name="Shimoshige H."/>
            <person name="Kobayashi H."/>
            <person name="Maekawa T."/>
        </authorList>
    </citation>
    <scope>NUCLEOTIDE SEQUENCE [LARGE SCALE GENOMIC DNA]</scope>
    <source>
        <strain evidence="2 3">SIID29052-01</strain>
    </source>
</reference>
<reference evidence="2 3" key="2">
    <citation type="submission" date="2020-05" db="EMBL/GenBank/DDBJ databases">
        <title>Draft genome sequence of Desulfovibrio sp. strainFSS-1.</title>
        <authorList>
            <person name="Shimoshige H."/>
            <person name="Kobayashi H."/>
            <person name="Maekawa T."/>
        </authorList>
    </citation>
    <scope>NUCLEOTIDE SEQUENCE [LARGE SCALE GENOMIC DNA]</scope>
    <source>
        <strain evidence="2 3">SIID29052-01</strain>
    </source>
</reference>
<keyword evidence="1" id="KW-0812">Transmembrane</keyword>
<comment type="caution">
    <text evidence="2">The sequence shown here is derived from an EMBL/GenBank/DDBJ whole genome shotgun (WGS) entry which is preliminary data.</text>
</comment>
<evidence type="ECO:0000256" key="1">
    <source>
        <dbReference type="SAM" id="Phobius"/>
    </source>
</evidence>
<gene>
    <name evidence="2" type="ORF">NNJEOMEG_02817</name>
</gene>
<dbReference type="PROSITE" id="PS51257">
    <property type="entry name" value="PROKAR_LIPOPROTEIN"/>
    <property type="match status" value="1"/>
</dbReference>
<keyword evidence="3" id="KW-1185">Reference proteome</keyword>
<dbReference type="Proteomes" id="UP000494245">
    <property type="component" value="Unassembled WGS sequence"/>
</dbReference>
<evidence type="ECO:0000313" key="3">
    <source>
        <dbReference type="Proteomes" id="UP000494245"/>
    </source>
</evidence>
<protein>
    <submittedName>
        <fullName evidence="2">Uncharacterized protein</fullName>
    </submittedName>
</protein>
<feature type="transmembrane region" description="Helical" evidence="1">
    <location>
        <begin position="76"/>
        <end position="96"/>
    </location>
</feature>
<feature type="transmembrane region" description="Helical" evidence="1">
    <location>
        <begin position="44"/>
        <end position="64"/>
    </location>
</feature>
<organism evidence="2 3">
    <name type="scientific">Fundidesulfovibrio magnetotacticus</name>
    <dbReference type="NCBI Taxonomy" id="2730080"/>
    <lineage>
        <taxon>Bacteria</taxon>
        <taxon>Pseudomonadati</taxon>
        <taxon>Thermodesulfobacteriota</taxon>
        <taxon>Desulfovibrionia</taxon>
        <taxon>Desulfovibrionales</taxon>
        <taxon>Desulfovibrionaceae</taxon>
        <taxon>Fundidesulfovibrio</taxon>
    </lineage>
</organism>
<sequence length="136" mass="15167">MTQTLRGFPLYLQAFGLWLSFLACAVACGAAREFLLTPRLGDTLARAVCTVFLCLIFLWAARWFVRRGNVRDTASLLGVGLFWCLATLAFEFGFGLARGLPLSALLADYDLFRGRLWPLVPITLLSGPYLSRKLFL</sequence>
<dbReference type="AlphaFoldDB" id="A0A6V8LY48"/>